<dbReference type="EMBL" id="QJKJ01006567">
    <property type="protein sequence ID" value="RDX86252.1"/>
    <property type="molecule type" value="Genomic_DNA"/>
</dbReference>
<dbReference type="OrthoDB" id="4062651at2759"/>
<comment type="caution">
    <text evidence="2">The sequence shown here is derived from an EMBL/GenBank/DDBJ whole genome shotgun (WGS) entry which is preliminary data.</text>
</comment>
<dbReference type="Proteomes" id="UP000257109">
    <property type="component" value="Unassembled WGS sequence"/>
</dbReference>
<dbReference type="InterPro" id="IPR001245">
    <property type="entry name" value="Ser-Thr/Tyr_kinase_cat_dom"/>
</dbReference>
<dbReference type="AlphaFoldDB" id="A0A371G6R7"/>
<dbReference type="InterPro" id="IPR051564">
    <property type="entry name" value="LRR_receptor-like_kinase"/>
</dbReference>
<evidence type="ECO:0000313" key="3">
    <source>
        <dbReference type="Proteomes" id="UP000257109"/>
    </source>
</evidence>
<dbReference type="Gene3D" id="1.10.510.10">
    <property type="entry name" value="Transferase(Phosphotransferase) domain 1"/>
    <property type="match status" value="1"/>
</dbReference>
<dbReference type="GO" id="GO:0016020">
    <property type="term" value="C:membrane"/>
    <property type="evidence" value="ECO:0007669"/>
    <property type="project" value="TreeGrafter"/>
</dbReference>
<proteinExistence type="predicted"/>
<feature type="domain" description="Protein kinase" evidence="1">
    <location>
        <begin position="1"/>
        <end position="121"/>
    </location>
</feature>
<gene>
    <name evidence="2" type="ORF">CR513_32432</name>
</gene>
<reference evidence="2" key="1">
    <citation type="submission" date="2018-05" db="EMBL/GenBank/DDBJ databases">
        <title>Draft genome of Mucuna pruriens seed.</title>
        <authorList>
            <person name="Nnadi N.E."/>
            <person name="Vos R."/>
            <person name="Hasami M.H."/>
            <person name="Devisetty U.K."/>
            <person name="Aguiy J.C."/>
        </authorList>
    </citation>
    <scope>NUCLEOTIDE SEQUENCE [LARGE SCALE GENOMIC DNA]</scope>
    <source>
        <strain evidence="2">JCA_2017</strain>
    </source>
</reference>
<dbReference type="InterPro" id="IPR011009">
    <property type="entry name" value="Kinase-like_dom_sf"/>
</dbReference>
<dbReference type="PROSITE" id="PS50011">
    <property type="entry name" value="PROTEIN_KINASE_DOM"/>
    <property type="match status" value="1"/>
</dbReference>
<dbReference type="SUPFAM" id="SSF56112">
    <property type="entry name" value="Protein kinase-like (PK-like)"/>
    <property type="match status" value="1"/>
</dbReference>
<dbReference type="GO" id="GO:0004672">
    <property type="term" value="F:protein kinase activity"/>
    <property type="evidence" value="ECO:0007669"/>
    <property type="project" value="InterPro"/>
</dbReference>
<dbReference type="InterPro" id="IPR000719">
    <property type="entry name" value="Prot_kinase_dom"/>
</dbReference>
<accession>A0A371G6R7</accession>
<name>A0A371G6R7_MUCPR</name>
<dbReference type="PANTHER" id="PTHR48055:SF46">
    <property type="entry name" value="LEUCINE-RICH REPEAT SERINE_THREONINE-PROTEIN KINASE 1"/>
    <property type="match status" value="1"/>
</dbReference>
<sequence length="126" mass="14351">MKEYCGDNEYGMGKDASTEGDVYSFGVVVLEMVSGRRPTEVLSHEGSSLCEWLKRQYTNHLHNFLQQALQRFSPCAVPNHISKDSILQLIHLALLCTHHNPSTRPTMHHVAQQIQTLKDYLINTPF</sequence>
<feature type="non-terminal residue" evidence="2">
    <location>
        <position position="1"/>
    </location>
</feature>
<evidence type="ECO:0000313" key="2">
    <source>
        <dbReference type="EMBL" id="RDX86252.1"/>
    </source>
</evidence>
<protein>
    <submittedName>
        <fullName evidence="2">Leucine-rich repeat receptor-like serine/threonine-protein kinase</fullName>
    </submittedName>
</protein>
<dbReference type="GO" id="GO:0005524">
    <property type="term" value="F:ATP binding"/>
    <property type="evidence" value="ECO:0007669"/>
    <property type="project" value="InterPro"/>
</dbReference>
<dbReference type="Pfam" id="PF07714">
    <property type="entry name" value="PK_Tyr_Ser-Thr"/>
    <property type="match status" value="1"/>
</dbReference>
<organism evidence="2 3">
    <name type="scientific">Mucuna pruriens</name>
    <name type="common">Velvet bean</name>
    <name type="synonym">Dolichos pruriens</name>
    <dbReference type="NCBI Taxonomy" id="157652"/>
    <lineage>
        <taxon>Eukaryota</taxon>
        <taxon>Viridiplantae</taxon>
        <taxon>Streptophyta</taxon>
        <taxon>Embryophyta</taxon>
        <taxon>Tracheophyta</taxon>
        <taxon>Spermatophyta</taxon>
        <taxon>Magnoliopsida</taxon>
        <taxon>eudicotyledons</taxon>
        <taxon>Gunneridae</taxon>
        <taxon>Pentapetalae</taxon>
        <taxon>rosids</taxon>
        <taxon>fabids</taxon>
        <taxon>Fabales</taxon>
        <taxon>Fabaceae</taxon>
        <taxon>Papilionoideae</taxon>
        <taxon>50 kb inversion clade</taxon>
        <taxon>NPAAA clade</taxon>
        <taxon>indigoferoid/millettioid clade</taxon>
        <taxon>Phaseoleae</taxon>
        <taxon>Mucuna</taxon>
    </lineage>
</organism>
<keyword evidence="3" id="KW-1185">Reference proteome</keyword>
<evidence type="ECO:0000259" key="1">
    <source>
        <dbReference type="PROSITE" id="PS50011"/>
    </source>
</evidence>
<dbReference type="PANTHER" id="PTHR48055">
    <property type="entry name" value="LEUCINE-RICH REPEAT RECEPTOR PROTEIN KINASE EMS1"/>
    <property type="match status" value="1"/>
</dbReference>
<dbReference type="STRING" id="157652.A0A371G6R7"/>